<dbReference type="RefSeq" id="YP_009833487.1">
    <property type="nucleotide sequence ID" value="NC_048664.1"/>
</dbReference>
<dbReference type="Proteomes" id="UP000479051">
    <property type="component" value="Segment"/>
</dbReference>
<evidence type="ECO:0000313" key="2">
    <source>
        <dbReference type="EMBL" id="BBU72754.1"/>
    </source>
</evidence>
<evidence type="ECO:0000256" key="1">
    <source>
        <dbReference type="SAM" id="Phobius"/>
    </source>
</evidence>
<reference evidence="2 3" key="1">
    <citation type="submission" date="2020-01" db="EMBL/GenBank/DDBJ databases">
        <title>Isolation, characterization and genomic analysis of a lytic bacteriophage vB_CsaP_009 infecting Cronobacter.</title>
        <authorList>
            <person name="Soleimani-Delfan A."/>
            <person name="Shahin K."/>
            <person name="Barazandeh M."/>
            <person name="Komijani M."/>
        </authorList>
    </citation>
    <scope>NUCLEOTIDE SEQUENCE [LARGE SCALE GENOMIC DNA]</scope>
</reference>
<keyword evidence="3" id="KW-1185">Reference proteome</keyword>
<dbReference type="EMBL" id="LC519601">
    <property type="protein sequence ID" value="BBU72754.1"/>
    <property type="molecule type" value="Genomic_DNA"/>
</dbReference>
<organism evidence="2 3">
    <name type="scientific">Cronobacter phage vB_CsaP_009</name>
    <dbReference type="NCBI Taxonomy" id="2699738"/>
    <lineage>
        <taxon>Viruses</taxon>
        <taxon>Duplodnaviria</taxon>
        <taxon>Heunggongvirae</taxon>
        <taxon>Uroviricota</taxon>
        <taxon>Caudoviricetes</taxon>
        <taxon>Grimontviridae</taxon>
        <taxon>Privateervirus</taxon>
        <taxon>Privateervirus pv009</taxon>
    </lineage>
</organism>
<dbReference type="KEGG" id="vg:55603542"/>
<accession>A0A679FC58</accession>
<keyword evidence="1" id="KW-1133">Transmembrane helix</keyword>
<keyword evidence="1" id="KW-0812">Transmembrane</keyword>
<feature type="transmembrane region" description="Helical" evidence="1">
    <location>
        <begin position="37"/>
        <end position="56"/>
    </location>
</feature>
<proteinExistence type="predicted"/>
<sequence length="66" mass="7954">MIIYFSFCLITAFILSIALYHERNKLTFEKYPWNEIVLGSSIISLSWPLFWSFVIYKRIKKLFKGK</sequence>
<protein>
    <submittedName>
        <fullName evidence="2">Uncharacterized protein</fullName>
    </submittedName>
</protein>
<evidence type="ECO:0000313" key="3">
    <source>
        <dbReference type="Proteomes" id="UP000479051"/>
    </source>
</evidence>
<name>A0A679FC58_9CAUD</name>
<dbReference type="GeneID" id="55603542"/>
<keyword evidence="1" id="KW-0472">Membrane</keyword>